<accession>A0A7U7G6R1</accession>
<reference evidence="1 2" key="2">
    <citation type="journal article" date="2014" name="PLoS ONE">
        <title>Evolution of mitochondria reconstructed from the energy metabolism of living bacteria.</title>
        <authorList>
            <person name="Degli Esposti M."/>
            <person name="Chouaia B."/>
            <person name="Comandatore F."/>
            <person name="Crotti E."/>
            <person name="Sassera D."/>
            <person name="Lievens P.M."/>
            <person name="Daffonchio D."/>
            <person name="Bandi C."/>
        </authorList>
    </citation>
    <scope>NUCLEOTIDE SEQUENCE [LARGE SCALE GENOMIC DNA]</scope>
    <source>
        <strain evidence="2">AM169</strain>
    </source>
</reference>
<evidence type="ECO:0000313" key="2">
    <source>
        <dbReference type="Proteomes" id="UP000027590"/>
    </source>
</evidence>
<gene>
    <name evidence="1" type="ORF">SACS_1395</name>
</gene>
<dbReference type="EMBL" id="CBLY010000006">
    <property type="protein sequence ID" value="CDG34133.1"/>
    <property type="molecule type" value="Genomic_DNA"/>
</dbReference>
<comment type="caution">
    <text evidence="1">The sequence shown here is derived from an EMBL/GenBank/DDBJ whole genome shotgun (WGS) entry which is preliminary data.</text>
</comment>
<dbReference type="Proteomes" id="UP000027590">
    <property type="component" value="Unassembled WGS sequence"/>
</dbReference>
<evidence type="ECO:0000313" key="1">
    <source>
        <dbReference type="EMBL" id="CDG34133.1"/>
    </source>
</evidence>
<protein>
    <submittedName>
        <fullName evidence="1">Uncharacterized protein</fullName>
    </submittedName>
</protein>
<sequence>MSFSFYKISPKRTYYHPDIIPFVFFSKGCIFLIDVPPPAS</sequence>
<proteinExistence type="predicted"/>
<organism evidence="1 2">
    <name type="scientific">Parasaccharibacter apium</name>
    <dbReference type="NCBI Taxonomy" id="1510841"/>
    <lineage>
        <taxon>Bacteria</taxon>
        <taxon>Pseudomonadati</taxon>
        <taxon>Pseudomonadota</taxon>
        <taxon>Alphaproteobacteria</taxon>
        <taxon>Acetobacterales</taxon>
        <taxon>Acetobacteraceae</taxon>
        <taxon>Parasaccharibacter</taxon>
    </lineage>
</organism>
<name>A0A7U7G6R1_9PROT</name>
<dbReference type="AlphaFoldDB" id="A0A7U7G6R1"/>
<reference evidence="1 2" key="1">
    <citation type="journal article" date="2014" name="Genome Biol. Evol.">
        <title>Acetic acid bacteria genomes reveal functional traits for adaptation to life in insect guts.</title>
        <authorList>
            <person name="Chouaia B."/>
            <person name="Gaiarsa S."/>
            <person name="Crotti E."/>
            <person name="Comandatore F."/>
            <person name="Degli Esposti M."/>
            <person name="Ricci I."/>
            <person name="Alma A."/>
            <person name="Favia G."/>
            <person name="Bandi C."/>
            <person name="Daffonchio D."/>
        </authorList>
    </citation>
    <scope>NUCLEOTIDE SEQUENCE [LARGE SCALE GENOMIC DNA]</scope>
    <source>
        <strain evidence="2">AM169</strain>
    </source>
</reference>